<evidence type="ECO:0000313" key="2">
    <source>
        <dbReference type="EMBL" id="EFG54913.1"/>
    </source>
</evidence>
<keyword evidence="3" id="KW-1185">Reference proteome</keyword>
<feature type="chain" id="PRO_5003068198" evidence="1">
    <location>
        <begin position="33"/>
        <end position="100"/>
    </location>
</feature>
<protein>
    <submittedName>
        <fullName evidence="2">Uncharacterized protein</fullName>
    </submittedName>
</protein>
<name>D4YV90_9LACO</name>
<evidence type="ECO:0000313" key="3">
    <source>
        <dbReference type="Proteomes" id="UP000004069"/>
    </source>
</evidence>
<dbReference type="AlphaFoldDB" id="D4YV90"/>
<accession>D4YV90</accession>
<evidence type="ECO:0000256" key="1">
    <source>
        <dbReference type="SAM" id="SignalP"/>
    </source>
</evidence>
<dbReference type="EMBL" id="ADNY01000061">
    <property type="protein sequence ID" value="EFG54913.1"/>
    <property type="molecule type" value="Genomic_DNA"/>
</dbReference>
<organism evidence="2 3">
    <name type="scientific">Lactobacillus amylolyticus DSM 11664</name>
    <dbReference type="NCBI Taxonomy" id="585524"/>
    <lineage>
        <taxon>Bacteria</taxon>
        <taxon>Bacillati</taxon>
        <taxon>Bacillota</taxon>
        <taxon>Bacilli</taxon>
        <taxon>Lactobacillales</taxon>
        <taxon>Lactobacillaceae</taxon>
        <taxon>Lactobacillus</taxon>
    </lineage>
</organism>
<proteinExistence type="predicted"/>
<comment type="caution">
    <text evidence="2">The sequence shown here is derived from an EMBL/GenBank/DDBJ whole genome shotgun (WGS) entry which is preliminary data.</text>
</comment>
<keyword evidence="1" id="KW-0732">Signal</keyword>
<reference evidence="2 3" key="1">
    <citation type="submission" date="2010-04" db="EMBL/GenBank/DDBJ databases">
        <authorList>
            <person name="Muzny D."/>
            <person name="Qin X."/>
            <person name="Deng J."/>
            <person name="Jiang H."/>
            <person name="Liu Y."/>
            <person name="Qu J."/>
            <person name="Song X.-Z."/>
            <person name="Zhang L."/>
            <person name="Thornton R."/>
            <person name="Coyle M."/>
            <person name="Francisco L."/>
            <person name="Jackson L."/>
            <person name="Javaid M."/>
            <person name="Korchina V."/>
            <person name="Kovar C."/>
            <person name="Mata R."/>
            <person name="Mathew T."/>
            <person name="Ngo R."/>
            <person name="Nguyen L."/>
            <person name="Nguyen N."/>
            <person name="Okwuonu G."/>
            <person name="Ongeri F."/>
            <person name="Pham C."/>
            <person name="Simmons D."/>
            <person name="Wilczek-Boney K."/>
            <person name="Hale W."/>
            <person name="Jakkamsetti A."/>
            <person name="Pham P."/>
            <person name="Ruth R."/>
            <person name="San Lucas F."/>
            <person name="Warren J."/>
            <person name="Zhang J."/>
            <person name="Zhao Z."/>
            <person name="Zhou C."/>
            <person name="Zhu D."/>
            <person name="Lee S."/>
            <person name="Bess C."/>
            <person name="Blankenburg K."/>
            <person name="Forbes L."/>
            <person name="Fu Q."/>
            <person name="Gubbala S."/>
            <person name="Hirani K."/>
            <person name="Jayaseelan J.C."/>
            <person name="Lara F."/>
            <person name="Munidasa M."/>
            <person name="Palculict T."/>
            <person name="Patil S."/>
            <person name="Pu L.-L."/>
            <person name="Saada N."/>
            <person name="Tang L."/>
            <person name="Weissenberger G."/>
            <person name="Zhu Y."/>
            <person name="Hemphill L."/>
            <person name="Shang Y."/>
            <person name="Youmans B."/>
            <person name="Ayvaz T."/>
            <person name="Ross M."/>
            <person name="Santibanez J."/>
            <person name="Aqrawi P."/>
            <person name="Gross S."/>
            <person name="Joshi V."/>
            <person name="Fowler G."/>
            <person name="Nazareth L."/>
            <person name="Reid J."/>
            <person name="Worley K."/>
            <person name="Petrosino J."/>
            <person name="Highlander S."/>
            <person name="Gibbs R."/>
        </authorList>
    </citation>
    <scope>NUCLEOTIDE SEQUENCE [LARGE SCALE GENOMIC DNA]</scope>
    <source>
        <strain evidence="2 3">DSM 11664</strain>
    </source>
</reference>
<sequence length="100" mass="10850">MKIRRFFLTLTASVLLASSGVAIISAPTEVQAANYSSSEAKKVKAFQAAYHQLDTTNYTQTNLYTISSNFAACSRPHRLQASATMVPTTAPQLPSSRVRP</sequence>
<dbReference type="Proteomes" id="UP000004069">
    <property type="component" value="Unassembled WGS sequence"/>
</dbReference>
<gene>
    <name evidence="2" type="ORF">HMPREF0493_1451</name>
</gene>
<feature type="signal peptide" evidence="1">
    <location>
        <begin position="1"/>
        <end position="32"/>
    </location>
</feature>